<accession>A0A438DA03</accession>
<organism evidence="1 2">
    <name type="scientific">Vitis vinifera</name>
    <name type="common">Grape</name>
    <dbReference type="NCBI Taxonomy" id="29760"/>
    <lineage>
        <taxon>Eukaryota</taxon>
        <taxon>Viridiplantae</taxon>
        <taxon>Streptophyta</taxon>
        <taxon>Embryophyta</taxon>
        <taxon>Tracheophyta</taxon>
        <taxon>Spermatophyta</taxon>
        <taxon>Magnoliopsida</taxon>
        <taxon>eudicotyledons</taxon>
        <taxon>Gunneridae</taxon>
        <taxon>Pentapetalae</taxon>
        <taxon>rosids</taxon>
        <taxon>Vitales</taxon>
        <taxon>Vitaceae</taxon>
        <taxon>Viteae</taxon>
        <taxon>Vitis</taxon>
    </lineage>
</organism>
<dbReference type="EMBL" id="QGNW01001722">
    <property type="protein sequence ID" value="RVW32282.1"/>
    <property type="molecule type" value="Genomic_DNA"/>
</dbReference>
<reference evidence="1 2" key="1">
    <citation type="journal article" date="2018" name="PLoS Genet.">
        <title>Population sequencing reveals clonal diversity and ancestral inbreeding in the grapevine cultivar Chardonnay.</title>
        <authorList>
            <person name="Roach M.J."/>
            <person name="Johnson D.L."/>
            <person name="Bohlmann J."/>
            <person name="van Vuuren H.J."/>
            <person name="Jones S.J."/>
            <person name="Pretorius I.S."/>
            <person name="Schmidt S.A."/>
            <person name="Borneman A.R."/>
        </authorList>
    </citation>
    <scope>NUCLEOTIDE SEQUENCE [LARGE SCALE GENOMIC DNA]</scope>
    <source>
        <strain evidence="2">cv. Chardonnay</strain>
        <tissue evidence="1">Leaf</tissue>
    </source>
</reference>
<proteinExistence type="predicted"/>
<name>A0A438DA03_VITVI</name>
<gene>
    <name evidence="1" type="ORF">CK203_078971</name>
</gene>
<evidence type="ECO:0000313" key="2">
    <source>
        <dbReference type="Proteomes" id="UP000288805"/>
    </source>
</evidence>
<evidence type="ECO:0000313" key="1">
    <source>
        <dbReference type="EMBL" id="RVW32282.1"/>
    </source>
</evidence>
<dbReference type="AlphaFoldDB" id="A0A438DA03"/>
<sequence length="65" mass="7761">MWWQGGNMKNHICFSITFSHFRSRFLQKIKFKFASFQESDNLGVVDFIFSNFFSVLFISDQVQIL</sequence>
<comment type="caution">
    <text evidence="1">The sequence shown here is derived from an EMBL/GenBank/DDBJ whole genome shotgun (WGS) entry which is preliminary data.</text>
</comment>
<protein>
    <submittedName>
        <fullName evidence="1">Uncharacterized protein</fullName>
    </submittedName>
</protein>
<dbReference type="Proteomes" id="UP000288805">
    <property type="component" value="Unassembled WGS sequence"/>
</dbReference>